<dbReference type="InterPro" id="IPR015940">
    <property type="entry name" value="UBA"/>
</dbReference>
<dbReference type="AlphaFoldDB" id="A0A6C0IX42"/>
<dbReference type="SUPFAM" id="SSF46934">
    <property type="entry name" value="UBA-like"/>
    <property type="match status" value="1"/>
</dbReference>
<sequence>MSITIYLANLNDLIEREKYATEIIVKKDYSDLESIKKYINNKYNLKIDIIISNDKIISTLDDDIEDLLFIETKKHLTPVTPSIDNVFNNLINNILQNVNVNNSNTNIVEDENDEESDLENNDNSNNNLFQQNNIDNSIYSLPNTEDFEFSDKLLELNNIGFYNNSLNREALIVTNGNINQAINYILENN</sequence>
<dbReference type="Pfam" id="PF00627">
    <property type="entry name" value="UBA"/>
    <property type="match status" value="1"/>
</dbReference>
<evidence type="ECO:0000256" key="1">
    <source>
        <dbReference type="SAM" id="MobiDB-lite"/>
    </source>
</evidence>
<proteinExistence type="predicted"/>
<reference evidence="3" key="1">
    <citation type="journal article" date="2020" name="Nature">
        <title>Giant virus diversity and host interactions through global metagenomics.</title>
        <authorList>
            <person name="Schulz F."/>
            <person name="Roux S."/>
            <person name="Paez-Espino D."/>
            <person name="Jungbluth S."/>
            <person name="Walsh D.A."/>
            <person name="Denef V.J."/>
            <person name="McMahon K.D."/>
            <person name="Konstantinidis K.T."/>
            <person name="Eloe-Fadrosh E.A."/>
            <person name="Kyrpides N.C."/>
            <person name="Woyke T."/>
        </authorList>
    </citation>
    <scope>NUCLEOTIDE SEQUENCE</scope>
    <source>
        <strain evidence="3">GVMAG-M-3300025138-11</strain>
    </source>
</reference>
<feature type="domain" description="UBA" evidence="2">
    <location>
        <begin position="144"/>
        <end position="188"/>
    </location>
</feature>
<dbReference type="SMART" id="SM00165">
    <property type="entry name" value="UBA"/>
    <property type="match status" value="1"/>
</dbReference>
<dbReference type="EMBL" id="MN740273">
    <property type="protein sequence ID" value="QHT97189.1"/>
    <property type="molecule type" value="Genomic_DNA"/>
</dbReference>
<protein>
    <recommendedName>
        <fullName evidence="2">UBA domain-containing protein</fullName>
    </recommendedName>
</protein>
<organism evidence="3">
    <name type="scientific">viral metagenome</name>
    <dbReference type="NCBI Taxonomy" id="1070528"/>
    <lineage>
        <taxon>unclassified sequences</taxon>
        <taxon>metagenomes</taxon>
        <taxon>organismal metagenomes</taxon>
    </lineage>
</organism>
<evidence type="ECO:0000259" key="2">
    <source>
        <dbReference type="PROSITE" id="PS50030"/>
    </source>
</evidence>
<evidence type="ECO:0000313" key="3">
    <source>
        <dbReference type="EMBL" id="QHT97189.1"/>
    </source>
</evidence>
<feature type="compositionally biased region" description="Acidic residues" evidence="1">
    <location>
        <begin position="110"/>
        <end position="120"/>
    </location>
</feature>
<feature type="region of interest" description="Disordered" evidence="1">
    <location>
        <begin position="110"/>
        <end position="129"/>
    </location>
</feature>
<dbReference type="Gene3D" id="1.10.8.10">
    <property type="entry name" value="DNA helicase RuvA subunit, C-terminal domain"/>
    <property type="match status" value="1"/>
</dbReference>
<dbReference type="PROSITE" id="PS50030">
    <property type="entry name" value="UBA"/>
    <property type="match status" value="1"/>
</dbReference>
<name>A0A6C0IX42_9ZZZZ</name>
<dbReference type="InterPro" id="IPR009060">
    <property type="entry name" value="UBA-like_sf"/>
</dbReference>
<accession>A0A6C0IX42</accession>